<comment type="caution">
    <text evidence="7">The sequence shown here is derived from an EMBL/GenBank/DDBJ whole genome shotgun (WGS) entry which is preliminary data.</text>
</comment>
<dbReference type="Pfam" id="PF02909">
    <property type="entry name" value="TetR_C_1"/>
    <property type="match status" value="1"/>
</dbReference>
<keyword evidence="4" id="KW-0804">Transcription</keyword>
<dbReference type="InterPro" id="IPR050109">
    <property type="entry name" value="HTH-type_TetR-like_transc_reg"/>
</dbReference>
<dbReference type="PRINTS" id="PR00455">
    <property type="entry name" value="HTHTETR"/>
</dbReference>
<dbReference type="InterPro" id="IPR004111">
    <property type="entry name" value="Repressor_TetR_C"/>
</dbReference>
<evidence type="ECO:0000259" key="6">
    <source>
        <dbReference type="PROSITE" id="PS50977"/>
    </source>
</evidence>
<feature type="domain" description="HTH tetR-type" evidence="6">
    <location>
        <begin position="15"/>
        <end position="75"/>
    </location>
</feature>
<evidence type="ECO:0000256" key="4">
    <source>
        <dbReference type="ARBA" id="ARBA00023163"/>
    </source>
</evidence>
<dbReference type="AlphaFoldDB" id="A0A917ZRJ0"/>
<keyword evidence="2" id="KW-0805">Transcription regulation</keyword>
<dbReference type="InterPro" id="IPR001647">
    <property type="entry name" value="HTH_TetR"/>
</dbReference>
<proteinExistence type="predicted"/>
<gene>
    <name evidence="7" type="ORF">GCM10012280_30620</name>
</gene>
<dbReference type="PROSITE" id="PS50977">
    <property type="entry name" value="HTH_TETR_2"/>
    <property type="match status" value="1"/>
</dbReference>
<evidence type="ECO:0000313" key="7">
    <source>
        <dbReference type="EMBL" id="GGO88850.1"/>
    </source>
</evidence>
<evidence type="ECO:0000256" key="2">
    <source>
        <dbReference type="ARBA" id="ARBA00023015"/>
    </source>
</evidence>
<dbReference type="Proteomes" id="UP000641932">
    <property type="component" value="Unassembled WGS sequence"/>
</dbReference>
<accession>A0A917ZRJ0</accession>
<dbReference type="SUPFAM" id="SSF48498">
    <property type="entry name" value="Tetracyclin repressor-like, C-terminal domain"/>
    <property type="match status" value="1"/>
</dbReference>
<dbReference type="GO" id="GO:0000976">
    <property type="term" value="F:transcription cis-regulatory region binding"/>
    <property type="evidence" value="ECO:0007669"/>
    <property type="project" value="TreeGrafter"/>
</dbReference>
<dbReference type="Pfam" id="PF00440">
    <property type="entry name" value="TetR_N"/>
    <property type="match status" value="1"/>
</dbReference>
<feature type="DNA-binding region" description="H-T-H motif" evidence="5">
    <location>
        <begin position="38"/>
        <end position="57"/>
    </location>
</feature>
<evidence type="ECO:0000256" key="5">
    <source>
        <dbReference type="PROSITE-ProRule" id="PRU00335"/>
    </source>
</evidence>
<keyword evidence="1" id="KW-0678">Repressor</keyword>
<keyword evidence="3 5" id="KW-0238">DNA-binding</keyword>
<reference evidence="7" key="2">
    <citation type="submission" date="2020-09" db="EMBL/GenBank/DDBJ databases">
        <authorList>
            <person name="Sun Q."/>
            <person name="Zhou Y."/>
        </authorList>
    </citation>
    <scope>NUCLEOTIDE SEQUENCE</scope>
    <source>
        <strain evidence="7">CGMCC 4.7201</strain>
    </source>
</reference>
<evidence type="ECO:0000256" key="1">
    <source>
        <dbReference type="ARBA" id="ARBA00022491"/>
    </source>
</evidence>
<evidence type="ECO:0000313" key="8">
    <source>
        <dbReference type="Proteomes" id="UP000641932"/>
    </source>
</evidence>
<dbReference type="GO" id="GO:0003700">
    <property type="term" value="F:DNA-binding transcription factor activity"/>
    <property type="evidence" value="ECO:0007669"/>
    <property type="project" value="TreeGrafter"/>
</dbReference>
<sequence>MEPARSPRRRAPRNSLNRELIIESALRLLDGEGVGAFTMRALAQELGVGAMALYTYFQGKEELFDAARERLLARYQPVGAEGSPREQLRESCIAVYRLFAEHPSVIELLIGRPERCDAASAGVEHMVGLLRRCGLGPADASRAQMALMQYTLGVARWAARGADRARYGGDGTERCPPGGEPQFQYGLEALLDGLVEGPRDEAARAAGAGVMDHGGSSRAVG</sequence>
<organism evidence="7 8">
    <name type="scientific">Wenjunlia tyrosinilytica</name>
    <dbReference type="NCBI Taxonomy" id="1544741"/>
    <lineage>
        <taxon>Bacteria</taxon>
        <taxon>Bacillati</taxon>
        <taxon>Actinomycetota</taxon>
        <taxon>Actinomycetes</taxon>
        <taxon>Kitasatosporales</taxon>
        <taxon>Streptomycetaceae</taxon>
        <taxon>Wenjunlia</taxon>
    </lineage>
</organism>
<dbReference type="EMBL" id="BMMS01000012">
    <property type="protein sequence ID" value="GGO88850.1"/>
    <property type="molecule type" value="Genomic_DNA"/>
</dbReference>
<dbReference type="InterPro" id="IPR036271">
    <property type="entry name" value="Tet_transcr_reg_TetR-rel_C_sf"/>
</dbReference>
<dbReference type="GO" id="GO:0046677">
    <property type="term" value="P:response to antibiotic"/>
    <property type="evidence" value="ECO:0007669"/>
    <property type="project" value="InterPro"/>
</dbReference>
<dbReference type="PANTHER" id="PTHR30055">
    <property type="entry name" value="HTH-TYPE TRANSCRIPTIONAL REGULATOR RUTR"/>
    <property type="match status" value="1"/>
</dbReference>
<dbReference type="PANTHER" id="PTHR30055:SF151">
    <property type="entry name" value="TRANSCRIPTIONAL REGULATORY PROTEIN"/>
    <property type="match status" value="1"/>
</dbReference>
<name>A0A917ZRJ0_9ACTN</name>
<evidence type="ECO:0000256" key="3">
    <source>
        <dbReference type="ARBA" id="ARBA00023125"/>
    </source>
</evidence>
<dbReference type="GO" id="GO:0045892">
    <property type="term" value="P:negative regulation of DNA-templated transcription"/>
    <property type="evidence" value="ECO:0007669"/>
    <property type="project" value="InterPro"/>
</dbReference>
<protein>
    <recommendedName>
        <fullName evidence="6">HTH tetR-type domain-containing protein</fullName>
    </recommendedName>
</protein>
<keyword evidence="8" id="KW-1185">Reference proteome</keyword>
<dbReference type="Gene3D" id="1.10.357.10">
    <property type="entry name" value="Tetracycline Repressor, domain 2"/>
    <property type="match status" value="1"/>
</dbReference>
<reference evidence="7" key="1">
    <citation type="journal article" date="2014" name="Int. J. Syst. Evol. Microbiol.">
        <title>Complete genome sequence of Corynebacterium casei LMG S-19264T (=DSM 44701T), isolated from a smear-ripened cheese.</title>
        <authorList>
            <consortium name="US DOE Joint Genome Institute (JGI-PGF)"/>
            <person name="Walter F."/>
            <person name="Albersmeier A."/>
            <person name="Kalinowski J."/>
            <person name="Ruckert C."/>
        </authorList>
    </citation>
    <scope>NUCLEOTIDE SEQUENCE</scope>
    <source>
        <strain evidence="7">CGMCC 4.7201</strain>
    </source>
</reference>
<dbReference type="PRINTS" id="PR00400">
    <property type="entry name" value="TETREPRESSOR"/>
</dbReference>
<dbReference type="InterPro" id="IPR003012">
    <property type="entry name" value="Tet_transcr_reg_TetR"/>
</dbReference>
<dbReference type="SUPFAM" id="SSF46689">
    <property type="entry name" value="Homeodomain-like"/>
    <property type="match status" value="1"/>
</dbReference>
<dbReference type="InterPro" id="IPR009057">
    <property type="entry name" value="Homeodomain-like_sf"/>
</dbReference>